<protein>
    <submittedName>
        <fullName evidence="1">Osteoclast-stimulating factor 1</fullName>
    </submittedName>
</protein>
<dbReference type="EMBL" id="KB320619">
    <property type="protein sequence ID" value="ELW67278.1"/>
    <property type="molecule type" value="Genomic_DNA"/>
</dbReference>
<dbReference type="InParanoid" id="L9KX36"/>
<name>L9KX36_TUPCH</name>
<organism evidence="1 2">
    <name type="scientific">Tupaia chinensis</name>
    <name type="common">Chinese tree shrew</name>
    <name type="synonym">Tupaia belangeri chinensis</name>
    <dbReference type="NCBI Taxonomy" id="246437"/>
    <lineage>
        <taxon>Eukaryota</taxon>
        <taxon>Metazoa</taxon>
        <taxon>Chordata</taxon>
        <taxon>Craniata</taxon>
        <taxon>Vertebrata</taxon>
        <taxon>Euteleostomi</taxon>
        <taxon>Mammalia</taxon>
        <taxon>Eutheria</taxon>
        <taxon>Euarchontoglires</taxon>
        <taxon>Scandentia</taxon>
        <taxon>Tupaiidae</taxon>
        <taxon>Tupaia</taxon>
    </lineage>
</organism>
<sequence length="79" mass="8427">MAAGAAEAATAAVVEVGSAGQFEELLRLKAKIDLRNEKKLTFDMITNAACAFFLKKKQGTDAVQTLSNAEGYLDDEDSD</sequence>
<reference evidence="2" key="2">
    <citation type="journal article" date="2013" name="Nat. Commun.">
        <title>Genome of the Chinese tree shrew.</title>
        <authorList>
            <person name="Fan Y."/>
            <person name="Huang Z.Y."/>
            <person name="Cao C.C."/>
            <person name="Chen C.S."/>
            <person name="Chen Y.X."/>
            <person name="Fan D.D."/>
            <person name="He J."/>
            <person name="Hou H.L."/>
            <person name="Hu L."/>
            <person name="Hu X.T."/>
            <person name="Jiang X.T."/>
            <person name="Lai R."/>
            <person name="Lang Y.S."/>
            <person name="Liang B."/>
            <person name="Liao S.G."/>
            <person name="Mu D."/>
            <person name="Ma Y.Y."/>
            <person name="Niu Y.Y."/>
            <person name="Sun X.Q."/>
            <person name="Xia J.Q."/>
            <person name="Xiao J."/>
            <person name="Xiong Z.Q."/>
            <person name="Xu L."/>
            <person name="Yang L."/>
            <person name="Zhang Y."/>
            <person name="Zhao W."/>
            <person name="Zhao X.D."/>
            <person name="Zheng Y.T."/>
            <person name="Zhou J.M."/>
            <person name="Zhu Y.B."/>
            <person name="Zhang G.J."/>
            <person name="Wang J."/>
            <person name="Yao Y.G."/>
        </authorList>
    </citation>
    <scope>NUCLEOTIDE SEQUENCE [LARGE SCALE GENOMIC DNA]</scope>
</reference>
<gene>
    <name evidence="1" type="ORF">TREES_T100016902</name>
</gene>
<dbReference type="AlphaFoldDB" id="L9KX36"/>
<evidence type="ECO:0000313" key="1">
    <source>
        <dbReference type="EMBL" id="ELW67278.1"/>
    </source>
</evidence>
<proteinExistence type="predicted"/>
<dbReference type="Proteomes" id="UP000011518">
    <property type="component" value="Unassembled WGS sequence"/>
</dbReference>
<keyword evidence="2" id="KW-1185">Reference proteome</keyword>
<accession>L9KX36</accession>
<evidence type="ECO:0000313" key="2">
    <source>
        <dbReference type="Proteomes" id="UP000011518"/>
    </source>
</evidence>
<reference evidence="2" key="1">
    <citation type="submission" date="2012-07" db="EMBL/GenBank/DDBJ databases">
        <title>Genome of the Chinese tree shrew, a rising model animal genetically related to primates.</title>
        <authorList>
            <person name="Zhang G."/>
            <person name="Fan Y."/>
            <person name="Yao Y."/>
            <person name="Huang Z."/>
        </authorList>
    </citation>
    <scope>NUCLEOTIDE SEQUENCE [LARGE SCALE GENOMIC DNA]</scope>
</reference>
<dbReference type="STRING" id="246437.L9KX36"/>